<name>A0ACB8BZ34_9AGAM</name>
<dbReference type="Proteomes" id="UP000790709">
    <property type="component" value="Unassembled WGS sequence"/>
</dbReference>
<proteinExistence type="predicted"/>
<organism evidence="1 2">
    <name type="scientific">Leucogyrophana mollusca</name>
    <dbReference type="NCBI Taxonomy" id="85980"/>
    <lineage>
        <taxon>Eukaryota</taxon>
        <taxon>Fungi</taxon>
        <taxon>Dikarya</taxon>
        <taxon>Basidiomycota</taxon>
        <taxon>Agaricomycotina</taxon>
        <taxon>Agaricomycetes</taxon>
        <taxon>Agaricomycetidae</taxon>
        <taxon>Boletales</taxon>
        <taxon>Boletales incertae sedis</taxon>
        <taxon>Leucogyrophana</taxon>
    </lineage>
</organism>
<sequence length="230" mass="26794">MTEGLLKRVFTSRGTPTIVLLLLLAHKPLSAGLDCARIVLSRSQSRIHALLAYISTRLTPLLRSPWFYTSRFTQYPLYNTYATPEDEARYWRAAVRHRRLIDASDARTAVGKPSTLTPIPLVTYYTPRLLPTYRNSSDATSGELDFRISARTFCKWHRMVFRGSLHPTLAQAASALKYYSRQDLREIQRIARLLPDAQVFTPHFRWTYRYKRMWKNWLARKGPDLVIVFE</sequence>
<gene>
    <name evidence="1" type="ORF">BV22DRAFT_74430</name>
</gene>
<protein>
    <submittedName>
        <fullName evidence="1">Uncharacterized protein</fullName>
    </submittedName>
</protein>
<keyword evidence="2" id="KW-1185">Reference proteome</keyword>
<evidence type="ECO:0000313" key="2">
    <source>
        <dbReference type="Proteomes" id="UP000790709"/>
    </source>
</evidence>
<dbReference type="EMBL" id="MU266333">
    <property type="protein sequence ID" value="KAH7930346.1"/>
    <property type="molecule type" value="Genomic_DNA"/>
</dbReference>
<reference evidence="1" key="1">
    <citation type="journal article" date="2021" name="New Phytol.">
        <title>Evolutionary innovations through gain and loss of genes in the ectomycorrhizal Boletales.</title>
        <authorList>
            <person name="Wu G."/>
            <person name="Miyauchi S."/>
            <person name="Morin E."/>
            <person name="Kuo A."/>
            <person name="Drula E."/>
            <person name="Varga T."/>
            <person name="Kohler A."/>
            <person name="Feng B."/>
            <person name="Cao Y."/>
            <person name="Lipzen A."/>
            <person name="Daum C."/>
            <person name="Hundley H."/>
            <person name="Pangilinan J."/>
            <person name="Johnson J."/>
            <person name="Barry K."/>
            <person name="LaButti K."/>
            <person name="Ng V."/>
            <person name="Ahrendt S."/>
            <person name="Min B."/>
            <person name="Choi I.G."/>
            <person name="Park H."/>
            <person name="Plett J.M."/>
            <person name="Magnuson J."/>
            <person name="Spatafora J.W."/>
            <person name="Nagy L.G."/>
            <person name="Henrissat B."/>
            <person name="Grigoriev I.V."/>
            <person name="Yang Z.L."/>
            <person name="Xu J."/>
            <person name="Martin F.M."/>
        </authorList>
    </citation>
    <scope>NUCLEOTIDE SEQUENCE</scope>
    <source>
        <strain evidence="1">KUC20120723A-06</strain>
    </source>
</reference>
<evidence type="ECO:0000313" key="1">
    <source>
        <dbReference type="EMBL" id="KAH7930346.1"/>
    </source>
</evidence>
<comment type="caution">
    <text evidence="1">The sequence shown here is derived from an EMBL/GenBank/DDBJ whole genome shotgun (WGS) entry which is preliminary data.</text>
</comment>
<accession>A0ACB8BZ34</accession>